<evidence type="ECO:0000313" key="1">
    <source>
        <dbReference type="EMBL" id="ANE47295.1"/>
    </source>
</evidence>
<dbReference type="EMBL" id="CP011388">
    <property type="protein sequence ID" value="ANE47295.1"/>
    <property type="molecule type" value="Genomic_DNA"/>
</dbReference>
<dbReference type="STRING" id="1178515.SY83_14625"/>
<dbReference type="PATRIC" id="fig|1178515.4.peg.2937"/>
<proteinExistence type="predicted"/>
<organism evidence="1 2">
    <name type="scientific">Paenibacillus swuensis</name>
    <dbReference type="NCBI Taxonomy" id="1178515"/>
    <lineage>
        <taxon>Bacteria</taxon>
        <taxon>Bacillati</taxon>
        <taxon>Bacillota</taxon>
        <taxon>Bacilli</taxon>
        <taxon>Bacillales</taxon>
        <taxon>Paenibacillaceae</taxon>
        <taxon>Paenibacillus</taxon>
    </lineage>
</organism>
<dbReference type="KEGG" id="pswu:SY83_14625"/>
<dbReference type="Proteomes" id="UP000076927">
    <property type="component" value="Chromosome"/>
</dbReference>
<dbReference type="OrthoDB" id="2375806at2"/>
<keyword evidence="2" id="KW-1185">Reference proteome</keyword>
<name>A0A172TJR7_9BACL</name>
<dbReference type="RefSeq" id="WP_068607705.1">
    <property type="nucleotide sequence ID" value="NZ_CP011388.1"/>
</dbReference>
<accession>A0A172TJR7</accession>
<evidence type="ECO:0000313" key="2">
    <source>
        <dbReference type="Proteomes" id="UP000076927"/>
    </source>
</evidence>
<dbReference type="AlphaFoldDB" id="A0A172TJR7"/>
<sequence length="123" mass="12649">MAEKNILAYFNTPEQAEEVKAKLMALRAVEVSIDRFGMYPGTGMNSIMNPTTGDVPSLATMTLNAGISSPGAGILAAASVSASGMSDGGQGGPTGRDILLTAVVDEDNHHQALQVIRDAGGQM</sequence>
<protein>
    <submittedName>
        <fullName evidence="1">Uncharacterized protein</fullName>
    </submittedName>
</protein>
<reference evidence="1 2" key="1">
    <citation type="submission" date="2015-01" db="EMBL/GenBank/DDBJ databases">
        <title>Paenibacillus swuensis/DY6/whole genome sequencing.</title>
        <authorList>
            <person name="Kim M.K."/>
            <person name="Srinivasan S."/>
            <person name="Lee J.-J."/>
        </authorList>
    </citation>
    <scope>NUCLEOTIDE SEQUENCE [LARGE SCALE GENOMIC DNA]</scope>
    <source>
        <strain evidence="1 2">DY6</strain>
    </source>
</reference>
<gene>
    <name evidence="1" type="ORF">SY83_14625</name>
</gene>